<dbReference type="CDD" id="cd05269">
    <property type="entry name" value="TMR_SDR_a"/>
    <property type="match status" value="1"/>
</dbReference>
<dbReference type="InterPro" id="IPR052718">
    <property type="entry name" value="NmrA-type_oxidoreductase"/>
</dbReference>
<dbReference type="OrthoDB" id="9780595at2"/>
<dbReference type="PANTHER" id="PTHR47129:SF1">
    <property type="entry name" value="NMRA-LIKE DOMAIN-CONTAINING PROTEIN"/>
    <property type="match status" value="1"/>
</dbReference>
<dbReference type="Pfam" id="PF13460">
    <property type="entry name" value="NAD_binding_10"/>
    <property type="match status" value="1"/>
</dbReference>
<dbReference type="InterPro" id="IPR016040">
    <property type="entry name" value="NAD(P)-bd_dom"/>
</dbReference>
<proteinExistence type="predicted"/>
<dbReference type="InterPro" id="IPR036291">
    <property type="entry name" value="NAD(P)-bd_dom_sf"/>
</dbReference>
<dbReference type="Gene3D" id="3.40.50.720">
    <property type="entry name" value="NAD(P)-binding Rossmann-like Domain"/>
    <property type="match status" value="1"/>
</dbReference>
<dbReference type="AlphaFoldDB" id="A0A5M9HEX1"/>
<dbReference type="RefSeq" id="WP_141815163.1">
    <property type="nucleotide sequence ID" value="NZ_VFPL01000001.1"/>
</dbReference>
<name>A0A5M9HEX1_9SPHI</name>
<feature type="domain" description="NAD(P)-binding" evidence="1">
    <location>
        <begin position="7"/>
        <end position="181"/>
    </location>
</feature>
<reference evidence="2 3" key="1">
    <citation type="submission" date="2019-09" db="EMBL/GenBank/DDBJ databases">
        <title>Pararcticibacter amylolyticus gen. nov., sp. nov., isolated from a rottenly hemp rope, and reclassification of Pedobacter tournemirensis as Pararcticibacter tournemirensis comb. nov.</title>
        <authorList>
            <person name="Cai Y."/>
        </authorList>
    </citation>
    <scope>NUCLEOTIDE SEQUENCE [LARGE SCALE GENOMIC DNA]</scope>
    <source>
        <strain evidence="2 3">TF5-37.2-LB10</strain>
    </source>
</reference>
<dbReference type="EMBL" id="VWNE01000012">
    <property type="protein sequence ID" value="KAA8483437.1"/>
    <property type="molecule type" value="Genomic_DNA"/>
</dbReference>
<keyword evidence="3" id="KW-1185">Reference proteome</keyword>
<dbReference type="Proteomes" id="UP000322918">
    <property type="component" value="Unassembled WGS sequence"/>
</dbReference>
<dbReference type="Gene3D" id="3.90.25.10">
    <property type="entry name" value="UDP-galactose 4-epimerase, domain 1"/>
    <property type="match status" value="1"/>
</dbReference>
<dbReference type="PANTHER" id="PTHR47129">
    <property type="entry name" value="QUINONE OXIDOREDUCTASE 2"/>
    <property type="match status" value="1"/>
</dbReference>
<sequence length="282" mass="29881">MKTAITGATGQLGQLVVNKLKEKGYGESIVALVRSVEKASDLGVEVREANYDKPETLNNALRSVDTLLLISGSEVGKRAVQHKNVIEAAKQNGVQWIIYTSILRADTSTISLAEEHLATETALKNSGIPFTLLRNGWYTENYTGSIQGAIAGGAFIGSAGEGKISSAARADYAEAAVAVLTGEDHQGKTYELAGDEAWTLSDLAAEVSRQTGKNIPYKNLPESDYAAALVSFGLPQELAQAIAGWDVSASQGALFDETQQLSALIGRPTTPLADTVREALQK</sequence>
<protein>
    <submittedName>
        <fullName evidence="2">SDR family oxidoreductase</fullName>
    </submittedName>
</protein>
<evidence type="ECO:0000313" key="2">
    <source>
        <dbReference type="EMBL" id="KAA8483437.1"/>
    </source>
</evidence>
<gene>
    <name evidence="2" type="ORF">F1649_09630</name>
</gene>
<evidence type="ECO:0000259" key="1">
    <source>
        <dbReference type="Pfam" id="PF13460"/>
    </source>
</evidence>
<organism evidence="2 3">
    <name type="scientific">Arcticibacter tournemirensis</name>
    <dbReference type="NCBI Taxonomy" id="699437"/>
    <lineage>
        <taxon>Bacteria</taxon>
        <taxon>Pseudomonadati</taxon>
        <taxon>Bacteroidota</taxon>
        <taxon>Sphingobacteriia</taxon>
        <taxon>Sphingobacteriales</taxon>
        <taxon>Sphingobacteriaceae</taxon>
        <taxon>Arcticibacter</taxon>
    </lineage>
</organism>
<dbReference type="SUPFAM" id="SSF51735">
    <property type="entry name" value="NAD(P)-binding Rossmann-fold domains"/>
    <property type="match status" value="1"/>
</dbReference>
<accession>A0A5M9HEX1</accession>
<evidence type="ECO:0000313" key="3">
    <source>
        <dbReference type="Proteomes" id="UP000322918"/>
    </source>
</evidence>
<comment type="caution">
    <text evidence="2">The sequence shown here is derived from an EMBL/GenBank/DDBJ whole genome shotgun (WGS) entry which is preliminary data.</text>
</comment>